<accession>A0A1R3G1E5</accession>
<reference evidence="2" key="1">
    <citation type="submission" date="2013-09" db="EMBL/GenBank/DDBJ databases">
        <title>Corchorus olitorius genome sequencing.</title>
        <authorList>
            <person name="Alam M."/>
            <person name="Haque M.S."/>
            <person name="Islam M.S."/>
            <person name="Emdad E.M."/>
            <person name="Islam M.M."/>
            <person name="Ahmed B."/>
            <person name="Halim A."/>
            <person name="Hossen Q.M.M."/>
            <person name="Hossain M.Z."/>
            <person name="Ahmed R."/>
            <person name="Khan M.M."/>
            <person name="Islam R."/>
            <person name="Rashid M.M."/>
            <person name="Khan S.A."/>
            <person name="Rahman M.S."/>
            <person name="Alam M."/>
            <person name="Yahiya A.S."/>
            <person name="Khan M.S."/>
            <person name="Azam M.S."/>
            <person name="Haque T."/>
            <person name="Lashkar M.Z.H."/>
            <person name="Akhand A.I."/>
            <person name="Morshed G."/>
            <person name="Roy S."/>
            <person name="Uddin K.S."/>
            <person name="Rabeya T."/>
            <person name="Hossain A.S."/>
            <person name="Chowdhury A."/>
            <person name="Snigdha A.R."/>
            <person name="Mortoza M.S."/>
            <person name="Matin S.A."/>
            <person name="Hoque S.M.E."/>
            <person name="Islam M.K."/>
            <person name="Roy D.K."/>
            <person name="Haider R."/>
            <person name="Moosa M.M."/>
            <person name="Elias S.M."/>
            <person name="Hasan A.M."/>
            <person name="Jahan S."/>
            <person name="Shafiuddin M."/>
            <person name="Mahmood N."/>
            <person name="Shommy N.S."/>
        </authorList>
    </citation>
    <scope>NUCLEOTIDE SEQUENCE [LARGE SCALE GENOMIC DNA]</scope>
    <source>
        <strain evidence="2">cv. O-4</strain>
    </source>
</reference>
<sequence length="39" mass="4290">MNTSRRCKPLEETSSTMSYALLGGWEGIGSNEMVGWPGR</sequence>
<keyword evidence="2" id="KW-1185">Reference proteome</keyword>
<evidence type="ECO:0000313" key="1">
    <source>
        <dbReference type="EMBL" id="OMO51908.1"/>
    </source>
</evidence>
<comment type="caution">
    <text evidence="1">The sequence shown here is derived from an EMBL/GenBank/DDBJ whole genome shotgun (WGS) entry which is preliminary data.</text>
</comment>
<dbReference type="Proteomes" id="UP000187203">
    <property type="component" value="Unassembled WGS sequence"/>
</dbReference>
<dbReference type="EMBL" id="AWUE01024011">
    <property type="protein sequence ID" value="OMO51908.1"/>
    <property type="molecule type" value="Genomic_DNA"/>
</dbReference>
<protein>
    <submittedName>
        <fullName evidence="1">Uncharacterized protein</fullName>
    </submittedName>
</protein>
<dbReference type="AlphaFoldDB" id="A0A1R3G1E5"/>
<gene>
    <name evidence="1" type="ORF">COLO4_37473</name>
</gene>
<evidence type="ECO:0000313" key="2">
    <source>
        <dbReference type="Proteomes" id="UP000187203"/>
    </source>
</evidence>
<organism evidence="1 2">
    <name type="scientific">Corchorus olitorius</name>
    <dbReference type="NCBI Taxonomy" id="93759"/>
    <lineage>
        <taxon>Eukaryota</taxon>
        <taxon>Viridiplantae</taxon>
        <taxon>Streptophyta</taxon>
        <taxon>Embryophyta</taxon>
        <taxon>Tracheophyta</taxon>
        <taxon>Spermatophyta</taxon>
        <taxon>Magnoliopsida</taxon>
        <taxon>eudicotyledons</taxon>
        <taxon>Gunneridae</taxon>
        <taxon>Pentapetalae</taxon>
        <taxon>rosids</taxon>
        <taxon>malvids</taxon>
        <taxon>Malvales</taxon>
        <taxon>Malvaceae</taxon>
        <taxon>Grewioideae</taxon>
        <taxon>Apeibeae</taxon>
        <taxon>Corchorus</taxon>
    </lineage>
</organism>
<name>A0A1R3G1E5_9ROSI</name>
<proteinExistence type="predicted"/>